<evidence type="ECO:0000256" key="3">
    <source>
        <dbReference type="ARBA" id="ARBA00022655"/>
    </source>
</evidence>
<feature type="active site" description="Proton acceptor" evidence="5">
    <location>
        <position position="229"/>
    </location>
</feature>
<sequence length="312" mass="32718">MSAAPHPHTAEETPPYGSGPPAAEGAAAGTSAGPDAPSQPAPTDRRPPRRVRTLDLLQAKAEGRRWAMLTSYDQYTAALFEQSGVEALLVGDSAANNVYGHATTLPVTVDELIPLARAVARATARALVVADLPFGSYEISDEQAVASGVRFMKEAEVHAVKLEGGTTMASRIRALTTAGIPVMAHIGFTPQAEHSLGGYRVQGRGEAAEALLADARAVAEAGAFAVVMEMVPAELAARVTAELPIPTVGIGAGADCDAQVLVWQDMAGLRPGRAPRFVKQYADLHGVLSAAVREYVDEVREGTFPEAERSFE</sequence>
<evidence type="ECO:0000256" key="1">
    <source>
        <dbReference type="ARBA" id="ARBA00008676"/>
    </source>
</evidence>
<evidence type="ECO:0000256" key="4">
    <source>
        <dbReference type="ARBA" id="ARBA00022679"/>
    </source>
</evidence>
<proteinExistence type="inferred from homology"/>
<evidence type="ECO:0000256" key="2">
    <source>
        <dbReference type="ARBA" id="ARBA00011424"/>
    </source>
</evidence>
<feature type="binding site" evidence="5">
    <location>
        <position position="92"/>
    </location>
    <ligand>
        <name>Mg(2+)</name>
        <dbReference type="ChEBI" id="CHEBI:18420"/>
    </ligand>
</feature>
<feature type="binding site" evidence="5">
    <location>
        <position position="161"/>
    </location>
    <ligand>
        <name>3-methyl-2-oxobutanoate</name>
        <dbReference type="ChEBI" id="CHEBI:11851"/>
    </ligand>
</feature>
<keyword evidence="5" id="KW-0479">Metal-binding</keyword>
<keyword evidence="3 5" id="KW-0566">Pantothenate biosynthesis</keyword>
<dbReference type="HAMAP" id="MF_00156">
    <property type="entry name" value="PanB"/>
    <property type="match status" value="1"/>
</dbReference>
<dbReference type="EMBL" id="BAAAPZ010000007">
    <property type="protein sequence ID" value="GAA2098285.1"/>
    <property type="molecule type" value="Genomic_DNA"/>
</dbReference>
<feature type="binding site" evidence="5">
    <location>
        <begin position="92"/>
        <end position="93"/>
    </location>
    <ligand>
        <name>3-methyl-2-oxobutanoate</name>
        <dbReference type="ChEBI" id="CHEBI:11851"/>
    </ligand>
</feature>
<dbReference type="Proteomes" id="UP001500984">
    <property type="component" value="Unassembled WGS sequence"/>
</dbReference>
<protein>
    <recommendedName>
        <fullName evidence="5">3-methyl-2-oxobutanoate hydroxymethyltransferase</fullName>
        <ecNumber evidence="5">2.1.2.11</ecNumber>
    </recommendedName>
    <alternativeName>
        <fullName evidence="5">Ketopantoate hydroxymethyltransferase</fullName>
        <shortName evidence="5">KPHMT</shortName>
    </alternativeName>
</protein>
<dbReference type="CDD" id="cd06557">
    <property type="entry name" value="KPHMT-like"/>
    <property type="match status" value="1"/>
</dbReference>
<dbReference type="EC" id="2.1.2.11" evidence="5"/>
<organism evidence="7 8">
    <name type="scientific">Brevibacterium salitolerans</name>
    <dbReference type="NCBI Taxonomy" id="1403566"/>
    <lineage>
        <taxon>Bacteria</taxon>
        <taxon>Bacillati</taxon>
        <taxon>Actinomycetota</taxon>
        <taxon>Actinomycetes</taxon>
        <taxon>Micrococcales</taxon>
        <taxon>Brevibacteriaceae</taxon>
        <taxon>Brevibacterium</taxon>
    </lineage>
</organism>
<dbReference type="PANTHER" id="PTHR20881:SF0">
    <property type="entry name" value="3-METHYL-2-OXOBUTANOATE HYDROXYMETHYLTRANSFERASE"/>
    <property type="match status" value="1"/>
</dbReference>
<evidence type="ECO:0000256" key="5">
    <source>
        <dbReference type="HAMAP-Rule" id="MF_00156"/>
    </source>
</evidence>
<comment type="subcellular location">
    <subcellularLocation>
        <location evidence="5">Cytoplasm</location>
    </subcellularLocation>
</comment>
<reference evidence="7 8" key="1">
    <citation type="journal article" date="2019" name="Int. J. Syst. Evol. Microbiol.">
        <title>The Global Catalogue of Microorganisms (GCM) 10K type strain sequencing project: providing services to taxonomists for standard genome sequencing and annotation.</title>
        <authorList>
            <consortium name="The Broad Institute Genomics Platform"/>
            <consortium name="The Broad Institute Genome Sequencing Center for Infectious Disease"/>
            <person name="Wu L."/>
            <person name="Ma J."/>
        </authorList>
    </citation>
    <scope>NUCLEOTIDE SEQUENCE [LARGE SCALE GENOMIC DNA]</scope>
    <source>
        <strain evidence="7 8">JCM 15900</strain>
    </source>
</reference>
<dbReference type="NCBIfam" id="NF001452">
    <property type="entry name" value="PRK00311.1"/>
    <property type="match status" value="1"/>
</dbReference>
<dbReference type="NCBIfam" id="TIGR00222">
    <property type="entry name" value="panB"/>
    <property type="match status" value="1"/>
</dbReference>
<dbReference type="InterPro" id="IPR040442">
    <property type="entry name" value="Pyrv_kinase-like_dom_sf"/>
</dbReference>
<dbReference type="Gene3D" id="3.20.20.60">
    <property type="entry name" value="Phosphoenolpyruvate-binding domains"/>
    <property type="match status" value="1"/>
</dbReference>
<evidence type="ECO:0000313" key="7">
    <source>
        <dbReference type="EMBL" id="GAA2098285.1"/>
    </source>
</evidence>
<keyword evidence="5" id="KW-0460">Magnesium</keyword>
<name>A0ABN2WSK2_9MICO</name>
<evidence type="ECO:0000256" key="6">
    <source>
        <dbReference type="SAM" id="MobiDB-lite"/>
    </source>
</evidence>
<comment type="pathway">
    <text evidence="5">Cofactor biosynthesis; (R)-pantothenate biosynthesis; (R)-pantoate from 3-methyl-2-oxobutanoate: step 1/2.</text>
</comment>
<dbReference type="InterPro" id="IPR015813">
    <property type="entry name" value="Pyrv/PenolPyrv_kinase-like_dom"/>
</dbReference>
<keyword evidence="4 5" id="KW-0808">Transferase</keyword>
<feature type="binding site" evidence="5">
    <location>
        <position position="163"/>
    </location>
    <ligand>
        <name>Mg(2+)</name>
        <dbReference type="ChEBI" id="CHEBI:18420"/>
    </ligand>
</feature>
<dbReference type="PIRSF" id="PIRSF000388">
    <property type="entry name" value="Pantoate_hydroxy_MeTrfase"/>
    <property type="match status" value="1"/>
</dbReference>
<evidence type="ECO:0000313" key="8">
    <source>
        <dbReference type="Proteomes" id="UP001500984"/>
    </source>
</evidence>
<comment type="catalytic activity">
    <reaction evidence="5">
        <text>(6R)-5,10-methylene-5,6,7,8-tetrahydrofolate + 3-methyl-2-oxobutanoate + H2O = 2-dehydropantoate + (6S)-5,6,7,8-tetrahydrofolate</text>
        <dbReference type="Rhea" id="RHEA:11824"/>
        <dbReference type="ChEBI" id="CHEBI:11561"/>
        <dbReference type="ChEBI" id="CHEBI:11851"/>
        <dbReference type="ChEBI" id="CHEBI:15377"/>
        <dbReference type="ChEBI" id="CHEBI:15636"/>
        <dbReference type="ChEBI" id="CHEBI:57453"/>
        <dbReference type="EC" id="2.1.2.11"/>
    </reaction>
</comment>
<comment type="cofactor">
    <cofactor evidence="5">
        <name>Mg(2+)</name>
        <dbReference type="ChEBI" id="CHEBI:18420"/>
    </cofactor>
    <text evidence="5">Binds 1 Mg(2+) ion per subunit.</text>
</comment>
<comment type="function">
    <text evidence="5">Catalyzes the reversible reaction in which hydroxymethyl group from 5,10-methylenetetrahydrofolate is transferred onto alpha-ketoisovalerate to form ketopantoate.</text>
</comment>
<dbReference type="PANTHER" id="PTHR20881">
    <property type="entry name" value="3-METHYL-2-OXOBUTANOATE HYDROXYMETHYLTRANSFERASE"/>
    <property type="match status" value="1"/>
</dbReference>
<dbReference type="RefSeq" id="WP_291792715.1">
    <property type="nucleotide sequence ID" value="NZ_BAAAPZ010000007.1"/>
</dbReference>
<feature type="binding site" evidence="5">
    <location>
        <position position="131"/>
    </location>
    <ligand>
        <name>Mg(2+)</name>
        <dbReference type="ChEBI" id="CHEBI:18420"/>
    </ligand>
</feature>
<comment type="subunit">
    <text evidence="2 5">Homodecamer; pentamer of dimers.</text>
</comment>
<dbReference type="Pfam" id="PF02548">
    <property type="entry name" value="Pantoate_transf"/>
    <property type="match status" value="1"/>
</dbReference>
<comment type="similarity">
    <text evidence="1 5">Belongs to the PanB family.</text>
</comment>
<dbReference type="SUPFAM" id="SSF51621">
    <property type="entry name" value="Phosphoenolpyruvate/pyruvate domain"/>
    <property type="match status" value="1"/>
</dbReference>
<keyword evidence="5" id="KW-0963">Cytoplasm</keyword>
<keyword evidence="8" id="KW-1185">Reference proteome</keyword>
<gene>
    <name evidence="5 7" type="primary">panB</name>
    <name evidence="7" type="ORF">GCM10009823_19510</name>
</gene>
<dbReference type="InterPro" id="IPR003700">
    <property type="entry name" value="Pantoate_hydroxy_MeTrfase"/>
</dbReference>
<feature type="compositionally biased region" description="Low complexity" evidence="6">
    <location>
        <begin position="14"/>
        <end position="34"/>
    </location>
</feature>
<feature type="binding site" evidence="5">
    <location>
        <position position="131"/>
    </location>
    <ligand>
        <name>3-methyl-2-oxobutanoate</name>
        <dbReference type="ChEBI" id="CHEBI:11851"/>
    </ligand>
</feature>
<feature type="region of interest" description="Disordered" evidence="6">
    <location>
        <begin position="1"/>
        <end position="51"/>
    </location>
</feature>
<comment type="caution">
    <text evidence="7">The sequence shown here is derived from an EMBL/GenBank/DDBJ whole genome shotgun (WGS) entry which is preliminary data.</text>
</comment>
<accession>A0ABN2WSK2</accession>